<evidence type="ECO:0000256" key="2">
    <source>
        <dbReference type="ARBA" id="ARBA00022475"/>
    </source>
</evidence>
<feature type="transmembrane region" description="Helical" evidence="6">
    <location>
        <begin position="12"/>
        <end position="35"/>
    </location>
</feature>
<comment type="subcellular location">
    <subcellularLocation>
        <location evidence="1">Cell membrane</location>
        <topology evidence="1">Multi-pass membrane protein</topology>
    </subcellularLocation>
</comment>
<dbReference type="InterPro" id="IPR050367">
    <property type="entry name" value="APC_superfamily"/>
</dbReference>
<organism evidence="7 8">
    <name type="scientific">Ferroacidibacillus organovorans</name>
    <dbReference type="NCBI Taxonomy" id="1765683"/>
    <lineage>
        <taxon>Bacteria</taxon>
        <taxon>Bacillati</taxon>
        <taxon>Bacillota</taxon>
        <taxon>Bacilli</taxon>
        <taxon>Bacillales</taxon>
        <taxon>Alicyclobacillaceae</taxon>
        <taxon>Ferroacidibacillus</taxon>
    </lineage>
</organism>
<feature type="transmembrane region" description="Helical" evidence="6">
    <location>
        <begin position="345"/>
        <end position="366"/>
    </location>
</feature>
<comment type="caution">
    <text evidence="7">The sequence shown here is derived from an EMBL/GenBank/DDBJ whole genome shotgun (WGS) entry which is preliminary data.</text>
</comment>
<dbReference type="Proteomes" id="UP000190229">
    <property type="component" value="Unassembled WGS sequence"/>
</dbReference>
<keyword evidence="2" id="KW-1003">Cell membrane</keyword>
<dbReference type="EMBL" id="MWPS01000027">
    <property type="protein sequence ID" value="OPG15480.1"/>
    <property type="molecule type" value="Genomic_DNA"/>
</dbReference>
<evidence type="ECO:0000313" key="8">
    <source>
        <dbReference type="Proteomes" id="UP000190229"/>
    </source>
</evidence>
<feature type="transmembrane region" description="Helical" evidence="6">
    <location>
        <begin position="184"/>
        <end position="202"/>
    </location>
</feature>
<accession>A0A1V4ERK5</accession>
<keyword evidence="8" id="KW-1185">Reference proteome</keyword>
<dbReference type="Pfam" id="PF13520">
    <property type="entry name" value="AA_permease_2"/>
    <property type="match status" value="1"/>
</dbReference>
<feature type="transmembrane region" description="Helical" evidence="6">
    <location>
        <begin position="47"/>
        <end position="68"/>
    </location>
</feature>
<evidence type="ECO:0008006" key="9">
    <source>
        <dbReference type="Google" id="ProtNLM"/>
    </source>
</evidence>
<keyword evidence="3 6" id="KW-0812">Transmembrane</keyword>
<feature type="transmembrane region" description="Helical" evidence="6">
    <location>
        <begin position="319"/>
        <end position="339"/>
    </location>
</feature>
<dbReference type="Gene3D" id="1.20.1740.10">
    <property type="entry name" value="Amino acid/polyamine transporter I"/>
    <property type="match status" value="1"/>
</dbReference>
<dbReference type="PANTHER" id="PTHR42770:SF13">
    <property type="entry name" value="L-METHIONINE_BRANCHED-CHAIN AMINO ACID EXPORTER YJEH"/>
    <property type="match status" value="1"/>
</dbReference>
<evidence type="ECO:0000256" key="6">
    <source>
        <dbReference type="SAM" id="Phobius"/>
    </source>
</evidence>
<keyword evidence="4 6" id="KW-1133">Transmembrane helix</keyword>
<gene>
    <name evidence="7" type="ORF">B2M26_10345</name>
</gene>
<dbReference type="GO" id="GO:0022857">
    <property type="term" value="F:transmembrane transporter activity"/>
    <property type="evidence" value="ECO:0007669"/>
    <property type="project" value="InterPro"/>
</dbReference>
<proteinExistence type="predicted"/>
<dbReference type="GO" id="GO:0005886">
    <property type="term" value="C:plasma membrane"/>
    <property type="evidence" value="ECO:0007669"/>
    <property type="project" value="UniProtKB-SubCell"/>
</dbReference>
<feature type="transmembrane region" description="Helical" evidence="6">
    <location>
        <begin position="267"/>
        <end position="290"/>
    </location>
</feature>
<keyword evidence="5 6" id="KW-0472">Membrane</keyword>
<dbReference type="PIRSF" id="PIRSF006060">
    <property type="entry name" value="AA_transporter"/>
    <property type="match status" value="1"/>
</dbReference>
<evidence type="ECO:0000256" key="5">
    <source>
        <dbReference type="ARBA" id="ARBA00023136"/>
    </source>
</evidence>
<evidence type="ECO:0000256" key="3">
    <source>
        <dbReference type="ARBA" id="ARBA00022692"/>
    </source>
</evidence>
<reference evidence="7 8" key="1">
    <citation type="submission" date="2017-02" db="EMBL/GenBank/DDBJ databases">
        <title>Draft genome of Acidibacillus ferrooxidans Huett2.</title>
        <authorList>
            <person name="Schopf S."/>
        </authorList>
    </citation>
    <scope>NUCLEOTIDE SEQUENCE [LARGE SCALE GENOMIC DNA]</scope>
    <source>
        <strain evidence="7 8">Huett2</strain>
    </source>
</reference>
<feature type="transmembrane region" description="Helical" evidence="6">
    <location>
        <begin position="222"/>
        <end position="247"/>
    </location>
</feature>
<dbReference type="InterPro" id="IPR002293">
    <property type="entry name" value="AA/rel_permease1"/>
</dbReference>
<protein>
    <recommendedName>
        <fullName evidence="9">Amino acid permease</fullName>
    </recommendedName>
</protein>
<evidence type="ECO:0000256" key="4">
    <source>
        <dbReference type="ARBA" id="ARBA00022989"/>
    </source>
</evidence>
<feature type="transmembrane region" description="Helical" evidence="6">
    <location>
        <begin position="119"/>
        <end position="139"/>
    </location>
</feature>
<evidence type="ECO:0000256" key="1">
    <source>
        <dbReference type="ARBA" id="ARBA00004651"/>
    </source>
</evidence>
<feature type="transmembrane region" description="Helical" evidence="6">
    <location>
        <begin position="89"/>
        <end position="113"/>
    </location>
</feature>
<name>A0A1V4ERK5_9BACL</name>
<dbReference type="RefSeq" id="WP_079291041.1">
    <property type="nucleotide sequence ID" value="NZ_MWPS01000027.1"/>
</dbReference>
<feature type="transmembrane region" description="Helical" evidence="6">
    <location>
        <begin position="378"/>
        <end position="393"/>
    </location>
</feature>
<sequence>MIDSQLKRSLTWVQGTAIAIGAVLGSGILILPAITAEQAGPASLISWLLMSLLAFPLAITLGSLGAKYPHAGGIVEYARLAFGDTVGRMTAWLFLGTIPVGVPIVALVGANYVVGTFSLPSICIPITAALMLLLSLILHWRGVEMAAWVQVLILVLIVVLILGAIIAAGPHINEEQFHPLAPHGWLPVGTSAVEIFWCFVGWEMVGHLAEEFHDPSRDLRRIFLLAPMLVGVLYVALSVVTIGTHAYGGAYTVTPLSQLVGIGMGRIGSTVSGIVALLITFVAIHGNVAGFSRMVYSQARAGVFPAVLLRLHERHKTPIGALSALGLDFAVVLAIYTVFHVDLGAFMTWPSAMFLALYIIAMASALKLMKGAGWGKQALAWIPFVVCVILYPFSGWAMVYPILFGVIGWLMTRIYAKNVRRRNSVLG</sequence>
<dbReference type="AlphaFoldDB" id="A0A1V4ERK5"/>
<evidence type="ECO:0000313" key="7">
    <source>
        <dbReference type="EMBL" id="OPG15480.1"/>
    </source>
</evidence>
<feature type="transmembrane region" description="Helical" evidence="6">
    <location>
        <begin position="151"/>
        <end position="172"/>
    </location>
</feature>
<dbReference type="PANTHER" id="PTHR42770">
    <property type="entry name" value="AMINO ACID TRANSPORTER-RELATED"/>
    <property type="match status" value="1"/>
</dbReference>